<dbReference type="NCBIfam" id="TIGR00563">
    <property type="entry name" value="rsmB"/>
    <property type="match status" value="1"/>
</dbReference>
<comment type="similarity">
    <text evidence="3 14">Belongs to the class I-like SAM-binding methyltransferase superfamily. RsmB/NOP family.</text>
</comment>
<evidence type="ECO:0000256" key="5">
    <source>
        <dbReference type="ARBA" id="ARBA00022490"/>
    </source>
</evidence>
<keyword evidence="10 14" id="KW-0694">RNA-binding</keyword>
<evidence type="ECO:0000259" key="16">
    <source>
        <dbReference type="PROSITE" id="PS51686"/>
    </source>
</evidence>
<dbReference type="GO" id="GO:0032259">
    <property type="term" value="P:methylation"/>
    <property type="evidence" value="ECO:0007669"/>
    <property type="project" value="UniProtKB-KW"/>
</dbReference>
<dbReference type="InterPro" id="IPR006027">
    <property type="entry name" value="NusB_RsmB_TIM44"/>
</dbReference>
<dbReference type="Pfam" id="PF01189">
    <property type="entry name" value="Methyltr_RsmB-F"/>
    <property type="match status" value="1"/>
</dbReference>
<dbReference type="InterPro" id="IPR023267">
    <property type="entry name" value="RCMT"/>
</dbReference>
<evidence type="ECO:0000256" key="15">
    <source>
        <dbReference type="SAM" id="MobiDB-lite"/>
    </source>
</evidence>
<dbReference type="InterPro" id="IPR049560">
    <property type="entry name" value="MeTrfase_RsmB-F_NOP2_cat"/>
</dbReference>
<dbReference type="InterPro" id="IPR018314">
    <property type="entry name" value="RsmB/NOL1/NOP2-like_CS"/>
</dbReference>
<dbReference type="PROSITE" id="PS01153">
    <property type="entry name" value="NOL1_NOP2_SUN"/>
    <property type="match status" value="1"/>
</dbReference>
<feature type="binding site" evidence="14">
    <location>
        <position position="334"/>
    </location>
    <ligand>
        <name>S-adenosyl-L-methionine</name>
        <dbReference type="ChEBI" id="CHEBI:59789"/>
    </ligand>
</feature>
<feature type="domain" description="SAM-dependent MTase RsmB/NOP-type" evidence="16">
    <location>
        <begin position="176"/>
        <end position="437"/>
    </location>
</feature>
<dbReference type="EMBL" id="JBBPCO010000005">
    <property type="protein sequence ID" value="MEK8089481.1"/>
    <property type="molecule type" value="Genomic_DNA"/>
</dbReference>
<reference evidence="17 18" key="1">
    <citation type="submission" date="2024-04" db="EMBL/GenBank/DDBJ databases">
        <authorList>
            <person name="Abashina T."/>
            <person name="Shaikin A."/>
        </authorList>
    </citation>
    <scope>NUCLEOTIDE SEQUENCE [LARGE SCALE GENOMIC DNA]</scope>
    <source>
        <strain evidence="17 18">AAFK</strain>
    </source>
</reference>
<evidence type="ECO:0000256" key="8">
    <source>
        <dbReference type="ARBA" id="ARBA00022679"/>
    </source>
</evidence>
<organism evidence="17 18">
    <name type="scientific">Thermithiobacillus plumbiphilus</name>
    <dbReference type="NCBI Taxonomy" id="1729899"/>
    <lineage>
        <taxon>Bacteria</taxon>
        <taxon>Pseudomonadati</taxon>
        <taxon>Pseudomonadota</taxon>
        <taxon>Acidithiobacillia</taxon>
        <taxon>Acidithiobacillales</taxon>
        <taxon>Thermithiobacillaceae</taxon>
        <taxon>Thermithiobacillus</taxon>
    </lineage>
</organism>
<feature type="binding site" evidence="14">
    <location>
        <position position="315"/>
    </location>
    <ligand>
        <name>S-adenosyl-L-methionine</name>
        <dbReference type="ChEBI" id="CHEBI:59789"/>
    </ligand>
</feature>
<dbReference type="Gene3D" id="3.30.70.1170">
    <property type="entry name" value="Sun protein, domain 3"/>
    <property type="match status" value="1"/>
</dbReference>
<keyword evidence="5" id="KW-0963">Cytoplasm</keyword>
<gene>
    <name evidence="17" type="primary">rsmB</name>
    <name evidence="17" type="ORF">WOB96_06835</name>
</gene>
<dbReference type="PANTHER" id="PTHR22807">
    <property type="entry name" value="NOP2 YEAST -RELATED NOL1/NOP2/FMU SUN DOMAIN-CONTAINING"/>
    <property type="match status" value="1"/>
</dbReference>
<dbReference type="GO" id="GO:0008168">
    <property type="term" value="F:methyltransferase activity"/>
    <property type="evidence" value="ECO:0007669"/>
    <property type="project" value="UniProtKB-KW"/>
</dbReference>
<dbReference type="InterPro" id="IPR054728">
    <property type="entry name" value="RsmB-like_ferredoxin"/>
</dbReference>
<evidence type="ECO:0000256" key="6">
    <source>
        <dbReference type="ARBA" id="ARBA00022552"/>
    </source>
</evidence>
<evidence type="ECO:0000256" key="9">
    <source>
        <dbReference type="ARBA" id="ARBA00022691"/>
    </source>
</evidence>
<dbReference type="PRINTS" id="PR02008">
    <property type="entry name" value="RCMTFAMILY"/>
</dbReference>
<dbReference type="NCBIfam" id="NF008149">
    <property type="entry name" value="PRK10901.1"/>
    <property type="match status" value="1"/>
</dbReference>
<evidence type="ECO:0000313" key="18">
    <source>
        <dbReference type="Proteomes" id="UP001446205"/>
    </source>
</evidence>
<evidence type="ECO:0000256" key="11">
    <source>
        <dbReference type="ARBA" id="ARBA00030399"/>
    </source>
</evidence>
<feature type="binding site" evidence="14">
    <location>
        <position position="288"/>
    </location>
    <ligand>
        <name>S-adenosyl-L-methionine</name>
        <dbReference type="ChEBI" id="CHEBI:59789"/>
    </ligand>
</feature>
<keyword evidence="6" id="KW-0698">rRNA processing</keyword>
<evidence type="ECO:0000256" key="4">
    <source>
        <dbReference type="ARBA" id="ARBA00012140"/>
    </source>
</evidence>
<comment type="function">
    <text evidence="1">Specifically methylates the cytosine at position 967 (m5C967) of 16S rRNA.</text>
</comment>
<dbReference type="InterPro" id="IPR029063">
    <property type="entry name" value="SAM-dependent_MTases_sf"/>
</dbReference>
<dbReference type="Gene3D" id="3.40.50.150">
    <property type="entry name" value="Vaccinia Virus protein VP39"/>
    <property type="match status" value="1"/>
</dbReference>
<dbReference type="Pfam" id="PF22458">
    <property type="entry name" value="RsmF-B_ferredox"/>
    <property type="match status" value="1"/>
</dbReference>
<dbReference type="EC" id="2.1.1.176" evidence="4"/>
<dbReference type="Pfam" id="PF01029">
    <property type="entry name" value="NusB"/>
    <property type="match status" value="1"/>
</dbReference>
<evidence type="ECO:0000256" key="12">
    <source>
        <dbReference type="ARBA" id="ARBA00031088"/>
    </source>
</evidence>
<evidence type="ECO:0000256" key="10">
    <source>
        <dbReference type="ARBA" id="ARBA00022884"/>
    </source>
</evidence>
<evidence type="ECO:0000256" key="2">
    <source>
        <dbReference type="ARBA" id="ARBA00004496"/>
    </source>
</evidence>
<comment type="subcellular location">
    <subcellularLocation>
        <location evidence="2">Cytoplasm</location>
    </subcellularLocation>
</comment>
<keyword evidence="18" id="KW-1185">Reference proteome</keyword>
<dbReference type="Gene3D" id="1.10.287.730">
    <property type="entry name" value="Helix hairpin bin"/>
    <property type="match status" value="1"/>
</dbReference>
<evidence type="ECO:0000256" key="14">
    <source>
        <dbReference type="PROSITE-ProRule" id="PRU01023"/>
    </source>
</evidence>
<evidence type="ECO:0000313" key="17">
    <source>
        <dbReference type="EMBL" id="MEK8089481.1"/>
    </source>
</evidence>
<dbReference type="PANTHER" id="PTHR22807:SF61">
    <property type="entry name" value="NOL1_NOP2_SUN FAMILY PROTEIN _ ANTITERMINATION NUSB DOMAIN-CONTAINING PROTEIN"/>
    <property type="match status" value="1"/>
</dbReference>
<evidence type="ECO:0000256" key="1">
    <source>
        <dbReference type="ARBA" id="ARBA00002724"/>
    </source>
</evidence>
<dbReference type="InterPro" id="IPR004573">
    <property type="entry name" value="rRNA_ssu_MeTfrase_B"/>
</dbReference>
<keyword evidence="9 14" id="KW-0949">S-adenosyl-L-methionine</keyword>
<evidence type="ECO:0000256" key="3">
    <source>
        <dbReference type="ARBA" id="ARBA00007494"/>
    </source>
</evidence>
<comment type="caution">
    <text evidence="17">The sequence shown here is derived from an EMBL/GenBank/DDBJ whole genome shotgun (WGS) entry which is preliminary data.</text>
</comment>
<dbReference type="Proteomes" id="UP001446205">
    <property type="component" value="Unassembled WGS sequence"/>
</dbReference>
<dbReference type="InterPro" id="IPR001678">
    <property type="entry name" value="MeTrfase_RsmB-F_NOP2_dom"/>
</dbReference>
<feature type="binding site" evidence="14">
    <location>
        <begin position="266"/>
        <end position="272"/>
    </location>
    <ligand>
        <name>S-adenosyl-L-methionine</name>
        <dbReference type="ChEBI" id="CHEBI:59789"/>
    </ligand>
</feature>
<feature type="active site" description="Nucleophile" evidence="14">
    <location>
        <position position="387"/>
    </location>
</feature>
<dbReference type="RefSeq" id="WP_341370565.1">
    <property type="nucleotide sequence ID" value="NZ_JBBPCO010000005.1"/>
</dbReference>
<keyword evidence="8 14" id="KW-0808">Transferase</keyword>
<dbReference type="SUPFAM" id="SSF53335">
    <property type="entry name" value="S-adenosyl-L-methionine-dependent methyltransferases"/>
    <property type="match status" value="1"/>
</dbReference>
<dbReference type="PROSITE" id="PS51686">
    <property type="entry name" value="SAM_MT_RSMB_NOP"/>
    <property type="match status" value="1"/>
</dbReference>
<name>A0ABU9D7G5_9PROT</name>
<evidence type="ECO:0000256" key="13">
    <source>
        <dbReference type="ARBA" id="ARBA00047283"/>
    </source>
</evidence>
<proteinExistence type="inferred from homology"/>
<accession>A0ABU9D7G5</accession>
<dbReference type="InterPro" id="IPR035926">
    <property type="entry name" value="NusB-like_sf"/>
</dbReference>
<sequence>MSPARPPASRPKAVKSPSSPRLRAAQALEQVWSGKSLDDALVLEGLAPRDQAQAQWLAFGTLRWGLRLEALLNLLLEKPFKAREQDLKALLIVALYELDASRVPEAVTVHEYVALTSQLGKDWARGLANAVLRRYLREKTALDAKVDAMEPAVAKAHPAWLVEMLQQAYPQHWPAILDANNAHPPFVLRVNARVISRDDYLARLNEAGIAARAHPASPAGIELDTPQAVESLPGWQAGLASVQDAAAQRAAILLDPQPGERVLDACAAPGGKTAHLLERADIALTAVDISPARLKRIRATLERLKLPTATLIAGDAAQPDDWWDGQLFDAILLDAPCSATGVIRRHPDIKYLRHAEDVAATAVLQQALLDALWALLRPGGRLLYATCSVLPAENAAQIEAFCQQHKDAHLASTPGSGQILPGTEGMDGFFYALLVREGQ</sequence>
<protein>
    <recommendedName>
        <fullName evidence="4">16S rRNA (cytosine(967)-C(5))-methyltransferase</fullName>
        <ecNumber evidence="4">2.1.1.176</ecNumber>
    </recommendedName>
    <alternativeName>
        <fullName evidence="11">16S rRNA m5C967 methyltransferase</fullName>
    </alternativeName>
    <alternativeName>
        <fullName evidence="12">rRNA (cytosine-C(5)-)-methyltransferase RsmB</fullName>
    </alternativeName>
</protein>
<dbReference type="CDD" id="cd02440">
    <property type="entry name" value="AdoMet_MTases"/>
    <property type="match status" value="1"/>
</dbReference>
<dbReference type="Gene3D" id="1.10.940.10">
    <property type="entry name" value="NusB-like"/>
    <property type="match status" value="1"/>
</dbReference>
<keyword evidence="7 14" id="KW-0489">Methyltransferase</keyword>
<feature type="region of interest" description="Disordered" evidence="15">
    <location>
        <begin position="1"/>
        <end position="21"/>
    </location>
</feature>
<comment type="catalytic activity">
    <reaction evidence="13">
        <text>cytidine(967) in 16S rRNA + S-adenosyl-L-methionine = 5-methylcytidine(967) in 16S rRNA + S-adenosyl-L-homocysteine + H(+)</text>
        <dbReference type="Rhea" id="RHEA:42748"/>
        <dbReference type="Rhea" id="RHEA-COMP:10219"/>
        <dbReference type="Rhea" id="RHEA-COMP:10220"/>
        <dbReference type="ChEBI" id="CHEBI:15378"/>
        <dbReference type="ChEBI" id="CHEBI:57856"/>
        <dbReference type="ChEBI" id="CHEBI:59789"/>
        <dbReference type="ChEBI" id="CHEBI:74483"/>
        <dbReference type="ChEBI" id="CHEBI:82748"/>
        <dbReference type="EC" id="2.1.1.176"/>
    </reaction>
</comment>
<evidence type="ECO:0000256" key="7">
    <source>
        <dbReference type="ARBA" id="ARBA00022603"/>
    </source>
</evidence>
<dbReference type="SUPFAM" id="SSF48013">
    <property type="entry name" value="NusB-like"/>
    <property type="match status" value="1"/>
</dbReference>